<name>A0ABV9SW53_9BACT</name>
<protein>
    <submittedName>
        <fullName evidence="6">Pyridoxamine 5'-phosphate oxidase family protein</fullName>
    </submittedName>
</protein>
<evidence type="ECO:0000256" key="1">
    <source>
        <dbReference type="ARBA" id="ARBA00001917"/>
    </source>
</evidence>
<keyword evidence="2" id="KW-0285">Flavoprotein</keyword>
<evidence type="ECO:0000313" key="6">
    <source>
        <dbReference type="EMBL" id="MFC4870640.1"/>
    </source>
</evidence>
<organism evidence="6 7">
    <name type="scientific">Negadavirga shengliensis</name>
    <dbReference type="NCBI Taxonomy" id="1389218"/>
    <lineage>
        <taxon>Bacteria</taxon>
        <taxon>Pseudomonadati</taxon>
        <taxon>Bacteroidota</taxon>
        <taxon>Cytophagia</taxon>
        <taxon>Cytophagales</taxon>
        <taxon>Cyclobacteriaceae</taxon>
        <taxon>Negadavirga</taxon>
    </lineage>
</organism>
<dbReference type="PANTHER" id="PTHR10851:SF0">
    <property type="entry name" value="PYRIDOXINE-5'-PHOSPHATE OXIDASE"/>
    <property type="match status" value="1"/>
</dbReference>
<evidence type="ECO:0000313" key="7">
    <source>
        <dbReference type="Proteomes" id="UP001595818"/>
    </source>
</evidence>
<dbReference type="EMBL" id="JBHSJJ010000001">
    <property type="protein sequence ID" value="MFC4870640.1"/>
    <property type="molecule type" value="Genomic_DNA"/>
</dbReference>
<accession>A0ABV9SW53</accession>
<evidence type="ECO:0000256" key="2">
    <source>
        <dbReference type="ARBA" id="ARBA00022630"/>
    </source>
</evidence>
<evidence type="ECO:0000259" key="5">
    <source>
        <dbReference type="Pfam" id="PF12766"/>
    </source>
</evidence>
<keyword evidence="4" id="KW-0560">Oxidoreductase</keyword>
<evidence type="ECO:0000256" key="4">
    <source>
        <dbReference type="ARBA" id="ARBA00023002"/>
    </source>
</evidence>
<evidence type="ECO:0000256" key="3">
    <source>
        <dbReference type="ARBA" id="ARBA00022643"/>
    </source>
</evidence>
<dbReference type="Gene3D" id="2.30.110.10">
    <property type="entry name" value="Electron Transport, Fmn-binding Protein, Chain A"/>
    <property type="match status" value="1"/>
</dbReference>
<comment type="caution">
    <text evidence="6">The sequence shown here is derived from an EMBL/GenBank/DDBJ whole genome shotgun (WGS) entry which is preliminary data.</text>
</comment>
<dbReference type="Pfam" id="PF12766">
    <property type="entry name" value="Pyridox_oxase_2"/>
    <property type="match status" value="1"/>
</dbReference>
<dbReference type="SUPFAM" id="SSF50475">
    <property type="entry name" value="FMN-binding split barrel"/>
    <property type="match status" value="1"/>
</dbReference>
<feature type="domain" description="Pyridoxamine 5'-phosphate oxidase Alr4036 family FMN-binding" evidence="5">
    <location>
        <begin position="26"/>
        <end position="102"/>
    </location>
</feature>
<reference evidence="7" key="1">
    <citation type="journal article" date="2019" name="Int. J. Syst. Evol. Microbiol.">
        <title>The Global Catalogue of Microorganisms (GCM) 10K type strain sequencing project: providing services to taxonomists for standard genome sequencing and annotation.</title>
        <authorList>
            <consortium name="The Broad Institute Genomics Platform"/>
            <consortium name="The Broad Institute Genome Sequencing Center for Infectious Disease"/>
            <person name="Wu L."/>
            <person name="Ma J."/>
        </authorList>
    </citation>
    <scope>NUCLEOTIDE SEQUENCE [LARGE SCALE GENOMIC DNA]</scope>
    <source>
        <strain evidence="7">CGMCC 4.7466</strain>
    </source>
</reference>
<comment type="cofactor">
    <cofactor evidence="1">
        <name>FMN</name>
        <dbReference type="ChEBI" id="CHEBI:58210"/>
    </cofactor>
</comment>
<dbReference type="Proteomes" id="UP001595818">
    <property type="component" value="Unassembled WGS sequence"/>
</dbReference>
<dbReference type="InterPro" id="IPR024624">
    <property type="entry name" value="Pyridox_Oxase_Alr4036_FMN-bd"/>
</dbReference>
<keyword evidence="3" id="KW-0288">FMN</keyword>
<gene>
    <name evidence="6" type="ORF">ACFPFU_03005</name>
</gene>
<proteinExistence type="predicted"/>
<dbReference type="RefSeq" id="WP_377061346.1">
    <property type="nucleotide sequence ID" value="NZ_JBHSJJ010000001.1"/>
</dbReference>
<keyword evidence="7" id="KW-1185">Reference proteome</keyword>
<sequence length="190" mass="21961">MLFTSKDSLHHVFETVAAELRKGVTEDRHPFRLVSFASQSANGPDVRCVVLREVDEHLGLYIFTDSRSNKIGQLNKNEQVALLFYHPEKRTQIRIKGTVSLHHQDRPSKTFWATLDRPSQQGYHQIAAPGTTISKPEEAYEWDIHLADCHFMVIRVLPHEIWALQLDGHTHVRAKFVRQGETWTKTWMAP</sequence>
<dbReference type="PANTHER" id="PTHR10851">
    <property type="entry name" value="PYRIDOXINE-5-PHOSPHATE OXIDASE"/>
    <property type="match status" value="1"/>
</dbReference>
<dbReference type="InterPro" id="IPR012349">
    <property type="entry name" value="Split_barrel_FMN-bd"/>
</dbReference>
<dbReference type="InterPro" id="IPR000659">
    <property type="entry name" value="Pyridox_Oxase"/>
</dbReference>